<dbReference type="STRING" id="1314783.A0A165MDR2"/>
<proteinExistence type="predicted"/>
<evidence type="ECO:0000256" key="3">
    <source>
        <dbReference type="ARBA" id="ARBA00022989"/>
    </source>
</evidence>
<dbReference type="Gene3D" id="1.10.1200.120">
    <property type="entry name" value="Large-conductance mechanosensitive channel, MscL, domain 1"/>
    <property type="match status" value="1"/>
</dbReference>
<protein>
    <submittedName>
        <fullName evidence="6">Gated mechanosensitive channel</fullName>
    </submittedName>
</protein>
<evidence type="ECO:0000256" key="5">
    <source>
        <dbReference type="SAM" id="Phobius"/>
    </source>
</evidence>
<dbReference type="EMBL" id="KV429103">
    <property type="protein sequence ID" value="KZT65547.1"/>
    <property type="molecule type" value="Genomic_DNA"/>
</dbReference>
<reference evidence="6 7" key="1">
    <citation type="journal article" date="2016" name="Mol. Biol. Evol.">
        <title>Comparative Genomics of Early-Diverging Mushroom-Forming Fungi Provides Insights into the Origins of Lignocellulose Decay Capabilities.</title>
        <authorList>
            <person name="Nagy L.G."/>
            <person name="Riley R."/>
            <person name="Tritt A."/>
            <person name="Adam C."/>
            <person name="Daum C."/>
            <person name="Floudas D."/>
            <person name="Sun H."/>
            <person name="Yadav J.S."/>
            <person name="Pangilinan J."/>
            <person name="Larsson K.H."/>
            <person name="Matsuura K."/>
            <person name="Barry K."/>
            <person name="Labutti K."/>
            <person name="Kuo R."/>
            <person name="Ohm R.A."/>
            <person name="Bhattacharya S.S."/>
            <person name="Shirouzu T."/>
            <person name="Yoshinaga Y."/>
            <person name="Martin F.M."/>
            <person name="Grigoriev I.V."/>
            <person name="Hibbett D.S."/>
        </authorList>
    </citation>
    <scope>NUCLEOTIDE SEQUENCE [LARGE SCALE GENOMIC DNA]</scope>
    <source>
        <strain evidence="6 7">L-15889</strain>
    </source>
</reference>
<evidence type="ECO:0000313" key="7">
    <source>
        <dbReference type="Proteomes" id="UP000076727"/>
    </source>
</evidence>
<dbReference type="OrthoDB" id="10010920at2759"/>
<dbReference type="PANTHER" id="PTHR30266:SF2">
    <property type="entry name" value="LARGE-CONDUCTANCE MECHANOSENSITIVE CHANNEL"/>
    <property type="match status" value="1"/>
</dbReference>
<dbReference type="GO" id="GO:0016020">
    <property type="term" value="C:membrane"/>
    <property type="evidence" value="ECO:0007669"/>
    <property type="project" value="UniProtKB-SubCell"/>
</dbReference>
<dbReference type="AlphaFoldDB" id="A0A165MDR2"/>
<dbReference type="Proteomes" id="UP000076727">
    <property type="component" value="Unassembled WGS sequence"/>
</dbReference>
<dbReference type="InterPro" id="IPR036019">
    <property type="entry name" value="MscL_channel"/>
</dbReference>
<feature type="transmembrane region" description="Helical" evidence="5">
    <location>
        <begin position="120"/>
        <end position="140"/>
    </location>
</feature>
<organism evidence="6 7">
    <name type="scientific">Daedalea quercina L-15889</name>
    <dbReference type="NCBI Taxonomy" id="1314783"/>
    <lineage>
        <taxon>Eukaryota</taxon>
        <taxon>Fungi</taxon>
        <taxon>Dikarya</taxon>
        <taxon>Basidiomycota</taxon>
        <taxon>Agaricomycotina</taxon>
        <taxon>Agaricomycetes</taxon>
        <taxon>Polyporales</taxon>
        <taxon>Fomitopsis</taxon>
    </lineage>
</organism>
<keyword evidence="7" id="KW-1185">Reference proteome</keyword>
<keyword evidence="4 5" id="KW-0472">Membrane</keyword>
<dbReference type="GO" id="GO:0008381">
    <property type="term" value="F:mechanosensitive monoatomic ion channel activity"/>
    <property type="evidence" value="ECO:0007669"/>
    <property type="project" value="TreeGrafter"/>
</dbReference>
<dbReference type="SUPFAM" id="SSF81330">
    <property type="entry name" value="Gated mechanosensitive channel"/>
    <property type="match status" value="1"/>
</dbReference>
<evidence type="ECO:0000256" key="1">
    <source>
        <dbReference type="ARBA" id="ARBA00004141"/>
    </source>
</evidence>
<evidence type="ECO:0000256" key="2">
    <source>
        <dbReference type="ARBA" id="ARBA00022692"/>
    </source>
</evidence>
<dbReference type="PANTHER" id="PTHR30266">
    <property type="entry name" value="MECHANOSENSITIVE CHANNEL MSCL"/>
    <property type="match status" value="1"/>
</dbReference>
<accession>A0A165MDR2</accession>
<keyword evidence="2 5" id="KW-0812">Transmembrane</keyword>
<dbReference type="InterPro" id="IPR037673">
    <property type="entry name" value="MSC/AndL"/>
</dbReference>
<feature type="transmembrane region" description="Helical" evidence="5">
    <location>
        <begin position="41"/>
        <end position="62"/>
    </location>
</feature>
<dbReference type="Pfam" id="PF01741">
    <property type="entry name" value="MscL"/>
    <property type="match status" value="1"/>
</dbReference>
<evidence type="ECO:0000256" key="4">
    <source>
        <dbReference type="ARBA" id="ARBA00023136"/>
    </source>
</evidence>
<keyword evidence="3 5" id="KW-1133">Transmembrane helix</keyword>
<comment type="subcellular location">
    <subcellularLocation>
        <location evidence="1">Membrane</location>
        <topology evidence="1">Multi-pass membrane protein</topology>
    </subcellularLocation>
</comment>
<evidence type="ECO:0000313" key="6">
    <source>
        <dbReference type="EMBL" id="KZT65547.1"/>
    </source>
</evidence>
<sequence length="184" mass="20812">MSNDQTRENAQQRLLHGEQVVAKHVKSAWAGFTDFALRDNVLEVAVGLMIAAAFTTIVDSFVSDLLLPPISLLPFMSHRNLPQKFVVLKRGENGTHYNTLKQAQEDGAVTMNYGMFLDHFINFIGLGFVLYGVAQFYSFVSKDSIIKYTVRCYACRKEISAKAKRCAFCTSWQDQREERETSAL</sequence>
<gene>
    <name evidence="6" type="ORF">DAEQUDRAFT_676549</name>
</gene>
<name>A0A165MDR2_9APHY</name>